<keyword evidence="2" id="KW-1185">Reference proteome</keyword>
<dbReference type="Proteomes" id="UP000236311">
    <property type="component" value="Unassembled WGS sequence"/>
</dbReference>
<organism evidence="1 2">
    <name type="scientific">Acetatifactor muris</name>
    <dbReference type="NCBI Taxonomy" id="879566"/>
    <lineage>
        <taxon>Bacteria</taxon>
        <taxon>Bacillati</taxon>
        <taxon>Bacillota</taxon>
        <taxon>Clostridia</taxon>
        <taxon>Lachnospirales</taxon>
        <taxon>Lachnospiraceae</taxon>
        <taxon>Acetatifactor</taxon>
    </lineage>
</organism>
<evidence type="ECO:0000313" key="1">
    <source>
        <dbReference type="EMBL" id="SOY28098.1"/>
    </source>
</evidence>
<protein>
    <submittedName>
        <fullName evidence="1">Uncharacterized protein</fullName>
    </submittedName>
</protein>
<proteinExistence type="predicted"/>
<gene>
    <name evidence="1" type="ORF">AMURIS_00806</name>
</gene>
<sequence length="57" mass="6330">MGIKWDERSESEPGQTVWSALVSFEAFCTCLNGQDLLQNSTVLMRNGLTVRRKGGIV</sequence>
<accession>A0A2K4ZCA7</accession>
<dbReference type="AlphaFoldDB" id="A0A2K4ZCA7"/>
<dbReference type="RefSeq" id="WP_172454946.1">
    <property type="nucleotide sequence ID" value="NZ_JANJZD010000003.1"/>
</dbReference>
<reference evidence="1 2" key="1">
    <citation type="submission" date="2018-01" db="EMBL/GenBank/DDBJ databases">
        <authorList>
            <person name="Gaut B.S."/>
            <person name="Morton B.R."/>
            <person name="Clegg M.T."/>
            <person name="Duvall M.R."/>
        </authorList>
    </citation>
    <scope>NUCLEOTIDE SEQUENCE [LARGE SCALE GENOMIC DNA]</scope>
    <source>
        <strain evidence="1">GP69</strain>
    </source>
</reference>
<dbReference type="EMBL" id="OFSM01000003">
    <property type="protein sequence ID" value="SOY28098.1"/>
    <property type="molecule type" value="Genomic_DNA"/>
</dbReference>
<name>A0A2K4ZCA7_9FIRM</name>
<evidence type="ECO:0000313" key="2">
    <source>
        <dbReference type="Proteomes" id="UP000236311"/>
    </source>
</evidence>